<evidence type="ECO:0000313" key="3">
    <source>
        <dbReference type="Proteomes" id="UP000765509"/>
    </source>
</evidence>
<reference evidence="2" key="1">
    <citation type="submission" date="2021-03" db="EMBL/GenBank/DDBJ databases">
        <title>Draft genome sequence of rust myrtle Austropuccinia psidii MF-1, a brazilian biotype.</title>
        <authorList>
            <person name="Quecine M.C."/>
            <person name="Pachon D.M.R."/>
            <person name="Bonatelli M.L."/>
            <person name="Correr F.H."/>
            <person name="Franceschini L.M."/>
            <person name="Leite T.F."/>
            <person name="Margarido G.R.A."/>
            <person name="Almeida C.A."/>
            <person name="Ferrarezi J.A."/>
            <person name="Labate C.A."/>
        </authorList>
    </citation>
    <scope>NUCLEOTIDE SEQUENCE</scope>
    <source>
        <strain evidence="2">MF-1</strain>
    </source>
</reference>
<gene>
    <name evidence="2" type="ORF">O181_036271</name>
</gene>
<comment type="caution">
    <text evidence="2">The sequence shown here is derived from an EMBL/GenBank/DDBJ whole genome shotgun (WGS) entry which is preliminary data.</text>
</comment>
<accession>A0A9Q3H9S3</accession>
<evidence type="ECO:0000256" key="1">
    <source>
        <dbReference type="SAM" id="MobiDB-lite"/>
    </source>
</evidence>
<keyword evidence="3" id="KW-1185">Reference proteome</keyword>
<dbReference type="EMBL" id="AVOT02013692">
    <property type="protein sequence ID" value="MBW0496556.1"/>
    <property type="molecule type" value="Genomic_DNA"/>
</dbReference>
<dbReference type="Proteomes" id="UP000765509">
    <property type="component" value="Unassembled WGS sequence"/>
</dbReference>
<protein>
    <submittedName>
        <fullName evidence="2">Uncharacterized protein</fullName>
    </submittedName>
</protein>
<sequence>MSSYLQVNKLLGPEKTQEILKGWKPMSCRGQVQEIKAWLKNLLILSEDKKKGLAHKKENRPVGAPQDSTSKNTPQQLPNTGKQTPKRNQKGKAQMEQALPPELQDSKERRQPWTMCSIWKELFWNSKKGRRK</sequence>
<evidence type="ECO:0000313" key="2">
    <source>
        <dbReference type="EMBL" id="MBW0496556.1"/>
    </source>
</evidence>
<name>A0A9Q3H9S3_9BASI</name>
<feature type="region of interest" description="Disordered" evidence="1">
    <location>
        <begin position="52"/>
        <end position="111"/>
    </location>
</feature>
<dbReference type="AlphaFoldDB" id="A0A9Q3H9S3"/>
<proteinExistence type="predicted"/>
<organism evidence="2 3">
    <name type="scientific">Austropuccinia psidii MF-1</name>
    <dbReference type="NCBI Taxonomy" id="1389203"/>
    <lineage>
        <taxon>Eukaryota</taxon>
        <taxon>Fungi</taxon>
        <taxon>Dikarya</taxon>
        <taxon>Basidiomycota</taxon>
        <taxon>Pucciniomycotina</taxon>
        <taxon>Pucciniomycetes</taxon>
        <taxon>Pucciniales</taxon>
        <taxon>Sphaerophragmiaceae</taxon>
        <taxon>Austropuccinia</taxon>
    </lineage>
</organism>
<feature type="compositionally biased region" description="Polar residues" evidence="1">
    <location>
        <begin position="66"/>
        <end position="83"/>
    </location>
</feature>